<protein>
    <submittedName>
        <fullName evidence="3">Class I SAM-dependent methyltransferase</fullName>
    </submittedName>
</protein>
<dbReference type="InterPro" id="IPR029063">
    <property type="entry name" value="SAM-dependent_MTases_sf"/>
</dbReference>
<dbReference type="CDD" id="cd02440">
    <property type="entry name" value="AdoMet_MTases"/>
    <property type="match status" value="1"/>
</dbReference>
<comment type="caution">
    <text evidence="3">The sequence shown here is derived from an EMBL/GenBank/DDBJ whole genome shotgun (WGS) entry which is preliminary data.</text>
</comment>
<gene>
    <name evidence="3" type="ORF">JL106_15755</name>
</gene>
<proteinExistence type="predicted"/>
<feature type="compositionally biased region" description="Basic residues" evidence="1">
    <location>
        <begin position="1"/>
        <end position="11"/>
    </location>
</feature>
<dbReference type="PANTHER" id="PTHR43591">
    <property type="entry name" value="METHYLTRANSFERASE"/>
    <property type="match status" value="1"/>
</dbReference>
<keyword evidence="4" id="KW-1185">Reference proteome</keyword>
<dbReference type="Pfam" id="PF13649">
    <property type="entry name" value="Methyltransf_25"/>
    <property type="match status" value="1"/>
</dbReference>
<dbReference type="SUPFAM" id="SSF53335">
    <property type="entry name" value="S-adenosyl-L-methionine-dependent methyltransferases"/>
    <property type="match status" value="1"/>
</dbReference>
<reference evidence="3" key="1">
    <citation type="submission" date="2021-01" db="EMBL/GenBank/DDBJ databases">
        <title>YIM 132084 draft genome.</title>
        <authorList>
            <person name="An D."/>
        </authorList>
    </citation>
    <scope>NUCLEOTIDE SEQUENCE</scope>
    <source>
        <strain evidence="3">YIM 132084</strain>
    </source>
</reference>
<accession>A0A938YIZ7</accession>
<dbReference type="Gene3D" id="3.40.50.150">
    <property type="entry name" value="Vaccinia Virus protein VP39"/>
    <property type="match status" value="1"/>
</dbReference>
<sequence>MPHHHHAHRHAAAHDHSAHHHGGDPTFLPRLLDLDAEVHADLLEQAVGLTADLAGGAAGDRPVARVLDVGAGTGTGTVVLARHFPAADVVALDADPAMLERVTARTAAAGLTGRVRTVRADIVDGPLPADVDVIWSSAALHEVGDPVTAFRGLLAALRPGGLLVVVEMDGLPRLLPVAFAEFEQRIRAAGAAGTAEHRIDWAPLIRATGFELLQTRPLRIDRTLPADGPAGEWARLELTRVARVAGDALEETDRATLRALTGDGSGRVGALGELWVRGGRTLWAARRP</sequence>
<dbReference type="RefSeq" id="WP_205261680.1">
    <property type="nucleotide sequence ID" value="NZ_JAERWK010000020.1"/>
</dbReference>
<feature type="region of interest" description="Disordered" evidence="1">
    <location>
        <begin position="1"/>
        <end position="24"/>
    </location>
</feature>
<name>A0A938YIZ7_9ACTN</name>
<dbReference type="InterPro" id="IPR041698">
    <property type="entry name" value="Methyltransf_25"/>
</dbReference>
<keyword evidence="3" id="KW-0808">Transferase</keyword>
<feature type="domain" description="Methyltransferase" evidence="2">
    <location>
        <begin position="66"/>
        <end position="161"/>
    </location>
</feature>
<organism evidence="3 4">
    <name type="scientific">Nakamurella leprariae</name>
    <dbReference type="NCBI Taxonomy" id="2803911"/>
    <lineage>
        <taxon>Bacteria</taxon>
        <taxon>Bacillati</taxon>
        <taxon>Actinomycetota</taxon>
        <taxon>Actinomycetes</taxon>
        <taxon>Nakamurellales</taxon>
        <taxon>Nakamurellaceae</taxon>
        <taxon>Nakamurella</taxon>
    </lineage>
</organism>
<evidence type="ECO:0000313" key="4">
    <source>
        <dbReference type="Proteomes" id="UP000663792"/>
    </source>
</evidence>
<evidence type="ECO:0000256" key="1">
    <source>
        <dbReference type="SAM" id="MobiDB-lite"/>
    </source>
</evidence>
<dbReference type="GO" id="GO:0008168">
    <property type="term" value="F:methyltransferase activity"/>
    <property type="evidence" value="ECO:0007669"/>
    <property type="project" value="UniProtKB-KW"/>
</dbReference>
<dbReference type="EMBL" id="JAERWK010000020">
    <property type="protein sequence ID" value="MBM9468738.1"/>
    <property type="molecule type" value="Genomic_DNA"/>
</dbReference>
<dbReference type="GO" id="GO:0032259">
    <property type="term" value="P:methylation"/>
    <property type="evidence" value="ECO:0007669"/>
    <property type="project" value="UniProtKB-KW"/>
</dbReference>
<dbReference type="Proteomes" id="UP000663792">
    <property type="component" value="Unassembled WGS sequence"/>
</dbReference>
<evidence type="ECO:0000259" key="2">
    <source>
        <dbReference type="Pfam" id="PF13649"/>
    </source>
</evidence>
<evidence type="ECO:0000313" key="3">
    <source>
        <dbReference type="EMBL" id="MBM9468738.1"/>
    </source>
</evidence>
<dbReference type="AlphaFoldDB" id="A0A938YIZ7"/>
<keyword evidence="3" id="KW-0489">Methyltransferase</keyword>